<evidence type="ECO:0000313" key="2">
    <source>
        <dbReference type="EMBL" id="RYC52387.1"/>
    </source>
</evidence>
<dbReference type="Pfam" id="PF22059">
    <property type="entry name" value="GumK_N"/>
    <property type="match status" value="1"/>
</dbReference>
<dbReference type="Proteomes" id="UP000290261">
    <property type="component" value="Unassembled WGS sequence"/>
</dbReference>
<dbReference type="Gene3D" id="3.40.50.11010">
    <property type="match status" value="1"/>
</dbReference>
<dbReference type="Gene3D" id="3.40.50.2000">
    <property type="entry name" value="Glycogen Phosphorylase B"/>
    <property type="match status" value="1"/>
</dbReference>
<protein>
    <recommendedName>
        <fullName evidence="1">Glucuronosyltransferase GumK N-terminal domain-containing protein</fullName>
    </recommendedName>
</protein>
<dbReference type="InterPro" id="IPR054299">
    <property type="entry name" value="GumK_N"/>
</dbReference>
<name>A0A444VNJ8_9FLAO</name>
<feature type="domain" description="Glucuronosyltransferase GumK N-terminal" evidence="1">
    <location>
        <begin position="6"/>
        <end position="175"/>
    </location>
</feature>
<dbReference type="AlphaFoldDB" id="A0A444VNJ8"/>
<reference evidence="2 3" key="1">
    <citation type="submission" date="2014-04" db="EMBL/GenBank/DDBJ databases">
        <title>Whole genome of Muricauda olearia.</title>
        <authorList>
            <person name="Zhang X.-H."/>
            <person name="Tang K."/>
        </authorList>
    </citation>
    <scope>NUCLEOTIDE SEQUENCE [LARGE SCALE GENOMIC DNA]</scope>
    <source>
        <strain evidence="2 3">Th120</strain>
    </source>
</reference>
<dbReference type="SUPFAM" id="SSF53756">
    <property type="entry name" value="UDP-Glycosyltransferase/glycogen phosphorylase"/>
    <property type="match status" value="1"/>
</dbReference>
<sequence>MKKIILVSGHLFESKRRAGFHLIAESLGKMGHEVIFVTAPYSKLFKLKKHYFNELQVKKCQLVPQGNNISSYVHATPFHIANLRKKALNKMSAKLYGVYQKFSIAKELEQKVAQGDILIFESTPGLFLLDKFKKINPNAKYVYRVSDDLELLGVHPSLINYEEEVLSKFSLISVPSQYIYDKILGKLAQGKENLKLQYHGIKKALYDAEHDNPYQKGTVNAVFIGVSRFDYSFLEKASVLRSDILFHIIGPIEPKVKGDNIIYYGEMPFEDTVPYVKHADIGMHTLSYSEGAESFSDSLKVHQYTYCGLPIVAPTFLETKRKNSFYYSPEFPESIEKALGQCIAYNTNRLDLKNEVLSWEQLVNEILNEI</sequence>
<proteinExistence type="predicted"/>
<keyword evidence="3" id="KW-1185">Reference proteome</keyword>
<accession>A0A444VNJ8</accession>
<organism evidence="2 3">
    <name type="scientific">Flagellimonas olearia</name>
    <dbReference type="NCBI Taxonomy" id="552546"/>
    <lineage>
        <taxon>Bacteria</taxon>
        <taxon>Pseudomonadati</taxon>
        <taxon>Bacteroidota</taxon>
        <taxon>Flavobacteriia</taxon>
        <taxon>Flavobacteriales</taxon>
        <taxon>Flavobacteriaceae</taxon>
        <taxon>Flagellimonas</taxon>
    </lineage>
</organism>
<dbReference type="EMBL" id="JJMP01000003">
    <property type="protein sequence ID" value="RYC52387.1"/>
    <property type="molecule type" value="Genomic_DNA"/>
</dbReference>
<gene>
    <name evidence="2" type="ORF">DN53_10950</name>
</gene>
<comment type="caution">
    <text evidence="2">The sequence shown here is derived from an EMBL/GenBank/DDBJ whole genome shotgun (WGS) entry which is preliminary data.</text>
</comment>
<dbReference type="RefSeq" id="WP_129653911.1">
    <property type="nucleotide sequence ID" value="NZ_ML142908.1"/>
</dbReference>
<evidence type="ECO:0000259" key="1">
    <source>
        <dbReference type="Pfam" id="PF22059"/>
    </source>
</evidence>
<evidence type="ECO:0000313" key="3">
    <source>
        <dbReference type="Proteomes" id="UP000290261"/>
    </source>
</evidence>